<dbReference type="PANTHER" id="PTHR18929:SF240">
    <property type="entry name" value="PROTEIN DISULFIDE-ISOMERASE"/>
    <property type="match status" value="1"/>
</dbReference>
<feature type="signal peptide" evidence="3">
    <location>
        <begin position="1"/>
        <end position="17"/>
    </location>
</feature>
<evidence type="ECO:0000313" key="6">
    <source>
        <dbReference type="Proteomes" id="UP001303046"/>
    </source>
</evidence>
<evidence type="ECO:0000256" key="3">
    <source>
        <dbReference type="SAM" id="SignalP"/>
    </source>
</evidence>
<keyword evidence="3" id="KW-0732">Signal</keyword>
<dbReference type="CDD" id="cd02961">
    <property type="entry name" value="PDI_a_family"/>
    <property type="match status" value="1"/>
</dbReference>
<accession>A0ABR1DE29</accession>
<name>A0ABR1DE29_NECAM</name>
<dbReference type="SUPFAM" id="SSF52833">
    <property type="entry name" value="Thioredoxin-like"/>
    <property type="match status" value="3"/>
</dbReference>
<gene>
    <name evidence="5" type="primary">Necator_chrIV.g14419</name>
    <name evidence="5" type="ORF">RB195_001125</name>
</gene>
<dbReference type="InterPro" id="IPR036249">
    <property type="entry name" value="Thioredoxin-like_sf"/>
</dbReference>
<feature type="chain" id="PRO_5047010556" description="Thioredoxin domain-containing protein" evidence="3">
    <location>
        <begin position="18"/>
        <end position="501"/>
    </location>
</feature>
<dbReference type="Proteomes" id="UP001303046">
    <property type="component" value="Unassembled WGS sequence"/>
</dbReference>
<sequence length="501" mass="57272">MNVIVVTLLVAAIHGGADESAKPEYNRFVIPGQITQFEFEQLLKDGAHFFIALVTGNCPHCDELVAKVEEINNALKKIKSSLEMHVLDIDFPANKAIKDSMKASSFPAIYLYLGDADGIYFDKERTADKMVEFYQRVSSATVTAVENEEDLEMFKDSAYAAVLFVIDEKLRKNHRINHIARENYNVHIGYTMKNSEISNKFKQWINVFRNGELQTSSLPKRNDEEIDKFVKVQTHPPVYHFPSDSYSLTGLHEDNYLFYIDDLAGVVEATPWLKKIGDKRRGSFVVLLCDYSDPTAERALRYFGVIEGDPARVRLVVRSSDLHFKMEEDTADPVSEQTVIAWLEKFEKGDLVPFLKSQLLPVDWNKEPLKILVGSNYAEVVSDVSKHVFVLLYIPENRRNDYAVEQFAKLAELFLDFDDVVIAKIDMNSNDIPHQYLRVGRLPAARFYPKGEKKELEYSNRPVLADVKDFVEKHTGYVTKFDETAASQSQETEREQSHGEL</sequence>
<feature type="domain" description="Thioredoxin" evidence="4">
    <location>
        <begin position="34"/>
        <end position="134"/>
    </location>
</feature>
<comment type="caution">
    <text evidence="5">The sequence shown here is derived from an EMBL/GenBank/DDBJ whole genome shotgun (WGS) entry which is preliminary data.</text>
</comment>
<evidence type="ECO:0000256" key="1">
    <source>
        <dbReference type="ARBA" id="ARBA00006347"/>
    </source>
</evidence>
<comment type="similarity">
    <text evidence="1">Belongs to the protein disulfide isomerase family.</text>
</comment>
<dbReference type="Gene3D" id="3.40.30.10">
    <property type="entry name" value="Glutaredoxin"/>
    <property type="match status" value="3"/>
</dbReference>
<evidence type="ECO:0000313" key="5">
    <source>
        <dbReference type="EMBL" id="KAK6748313.1"/>
    </source>
</evidence>
<evidence type="ECO:0000259" key="4">
    <source>
        <dbReference type="Pfam" id="PF00085"/>
    </source>
</evidence>
<dbReference type="PANTHER" id="PTHR18929">
    <property type="entry name" value="PROTEIN DISULFIDE ISOMERASE"/>
    <property type="match status" value="1"/>
</dbReference>
<feature type="region of interest" description="Disordered" evidence="2">
    <location>
        <begin position="481"/>
        <end position="501"/>
    </location>
</feature>
<organism evidence="5 6">
    <name type="scientific">Necator americanus</name>
    <name type="common">Human hookworm</name>
    <dbReference type="NCBI Taxonomy" id="51031"/>
    <lineage>
        <taxon>Eukaryota</taxon>
        <taxon>Metazoa</taxon>
        <taxon>Ecdysozoa</taxon>
        <taxon>Nematoda</taxon>
        <taxon>Chromadorea</taxon>
        <taxon>Rhabditida</taxon>
        <taxon>Rhabditina</taxon>
        <taxon>Rhabditomorpha</taxon>
        <taxon>Strongyloidea</taxon>
        <taxon>Ancylostomatidae</taxon>
        <taxon>Bunostominae</taxon>
        <taxon>Necator</taxon>
    </lineage>
</organism>
<evidence type="ECO:0000256" key="2">
    <source>
        <dbReference type="SAM" id="MobiDB-lite"/>
    </source>
</evidence>
<protein>
    <recommendedName>
        <fullName evidence="4">Thioredoxin domain-containing protein</fullName>
    </recommendedName>
</protein>
<dbReference type="EMBL" id="JAVFWL010000004">
    <property type="protein sequence ID" value="KAK6748313.1"/>
    <property type="molecule type" value="Genomic_DNA"/>
</dbReference>
<reference evidence="5 6" key="1">
    <citation type="submission" date="2023-08" db="EMBL/GenBank/DDBJ databases">
        <title>A Necator americanus chromosomal reference genome.</title>
        <authorList>
            <person name="Ilik V."/>
            <person name="Petrzelkova K.J."/>
            <person name="Pardy F."/>
            <person name="Fuh T."/>
            <person name="Niatou-Singa F.S."/>
            <person name="Gouil Q."/>
            <person name="Baker L."/>
            <person name="Ritchie M.E."/>
            <person name="Jex A.R."/>
            <person name="Gazzola D."/>
            <person name="Li H."/>
            <person name="Toshio Fujiwara R."/>
            <person name="Zhan B."/>
            <person name="Aroian R.V."/>
            <person name="Pafco B."/>
            <person name="Schwarz E.M."/>
        </authorList>
    </citation>
    <scope>NUCLEOTIDE SEQUENCE [LARGE SCALE GENOMIC DNA]</scope>
    <source>
        <strain evidence="5 6">Aroian</strain>
        <tissue evidence="5">Whole animal</tissue>
    </source>
</reference>
<feature type="compositionally biased region" description="Basic and acidic residues" evidence="2">
    <location>
        <begin position="491"/>
        <end position="501"/>
    </location>
</feature>
<dbReference type="Pfam" id="PF00085">
    <property type="entry name" value="Thioredoxin"/>
    <property type="match status" value="1"/>
</dbReference>
<dbReference type="InterPro" id="IPR013766">
    <property type="entry name" value="Thioredoxin_domain"/>
</dbReference>
<keyword evidence="6" id="KW-1185">Reference proteome</keyword>
<proteinExistence type="inferred from homology"/>